<keyword evidence="2" id="KW-0677">Repeat</keyword>
<dbReference type="PROSITE" id="PS51450">
    <property type="entry name" value="LRR"/>
    <property type="match status" value="1"/>
</dbReference>
<dbReference type="PANTHER" id="PTHR48051">
    <property type="match status" value="1"/>
</dbReference>
<sequence>MSEEFSIAPLSVQPAVSEEDVIKLARAAMDLSRRVDDGSSPPEGQQPGITVDLTHKNITRLPDEVIDIIKDEIERLAISHNRIVAFPPRLAECKRLRYFNVRYNALKEVPKPILQLTSLEILDLSRNRIRVLPETIGNLTSLKVLAISRNRVERLPLCIGDLPRLALLKFDDNPISFPPPEVYAPDSDMARRGNSQEEEAMATNKVKKFLRQQTARFGLRDRAQTESDIGSENDTAETPRPQPRGRGTNGRFPVKPSATNLDIAQLSTSPEWQMPTEADPMPRIPSQYDVNAPRIPPRSQHRYGPTSKSGPESRTTLLSPPDTRGPLTSIGNYQTNASSDSLSKGYRSASIITPRMANHSSALAPFSATSPATIKPPKTSYLIGKEGNIIGQFEQSDYANVEAARRLEAARQDRDRQAILTRHIIKAAFSCQISMLEQSRRLQFLRPSFDAQGAVPITDKLDDLVALINKHGERLSAIIGAYDHRDSPVMSPAQVKEFELGICNLMFTSGLLGKFFQQYMPDIWALGEEIMRMQFFSFVHGANEISIANSYLQKAYNLDEPIGRKVLMRNGEAATTSNALVRTTSRDIPPSQSVARQPGTSSSFKFPSSPPTLNTIGLPPGTNQKNLTSPSDVPNLFSSQEFVNAGANGKDELMFLQICKALTKMLTICVDESKLIGIREYYHSMTEVISADSHLGPRSEKARGFNRLAHGANDCYEKMQMLGSMMGSMEQRGPSGAKPEFWLLVRDAVTIWHKLVKELKSLAVSTNPEIKQQMKDIHSSIKTASSMIRNSPWGHYMTTDEVPTNNNTRGDINGRHDTLVRGEMGPPPGRDAMGSRDAVPHVKQSSIESVPTTPLGAALGPAAAAAIPSRGGGGGSRLNVFERADRYLANPGPFRKDRG</sequence>
<evidence type="ECO:0000256" key="1">
    <source>
        <dbReference type="ARBA" id="ARBA00022614"/>
    </source>
</evidence>
<dbReference type="PANTHER" id="PTHR48051:SF1">
    <property type="entry name" value="RAS SUPPRESSOR PROTEIN 1"/>
    <property type="match status" value="1"/>
</dbReference>
<dbReference type="EMBL" id="MU007136">
    <property type="protein sequence ID" value="KAF2417657.1"/>
    <property type="molecule type" value="Genomic_DNA"/>
</dbReference>
<proteinExistence type="predicted"/>
<name>A0A9P4TRQ0_9PEZI</name>
<dbReference type="Proteomes" id="UP000800235">
    <property type="component" value="Unassembled WGS sequence"/>
</dbReference>
<dbReference type="GO" id="GO:0005737">
    <property type="term" value="C:cytoplasm"/>
    <property type="evidence" value="ECO:0007669"/>
    <property type="project" value="TreeGrafter"/>
</dbReference>
<dbReference type="InterPro" id="IPR001611">
    <property type="entry name" value="Leu-rich_rpt"/>
</dbReference>
<feature type="region of interest" description="Disordered" evidence="3">
    <location>
        <begin position="270"/>
        <end position="342"/>
    </location>
</feature>
<evidence type="ECO:0000259" key="4">
    <source>
        <dbReference type="Pfam" id="PF23598"/>
    </source>
</evidence>
<dbReference type="OrthoDB" id="1394818at2759"/>
<feature type="region of interest" description="Disordered" evidence="3">
    <location>
        <begin position="214"/>
        <end position="258"/>
    </location>
</feature>
<gene>
    <name evidence="5" type="ORF">EJ08DRAFT_654477</name>
</gene>
<feature type="compositionally biased region" description="Polar residues" evidence="3">
    <location>
        <begin position="590"/>
        <end position="600"/>
    </location>
</feature>
<dbReference type="InterPro" id="IPR055414">
    <property type="entry name" value="LRR_R13L4/SHOC2-like"/>
</dbReference>
<feature type="compositionally biased region" description="Polar residues" evidence="3">
    <location>
        <begin position="621"/>
        <end position="633"/>
    </location>
</feature>
<reference evidence="5" key="1">
    <citation type="journal article" date="2020" name="Stud. Mycol.">
        <title>101 Dothideomycetes genomes: a test case for predicting lifestyles and emergence of pathogens.</title>
        <authorList>
            <person name="Haridas S."/>
            <person name="Albert R."/>
            <person name="Binder M."/>
            <person name="Bloem J."/>
            <person name="Labutti K."/>
            <person name="Salamov A."/>
            <person name="Andreopoulos B."/>
            <person name="Baker S."/>
            <person name="Barry K."/>
            <person name="Bills G."/>
            <person name="Bluhm B."/>
            <person name="Cannon C."/>
            <person name="Castanera R."/>
            <person name="Culley D."/>
            <person name="Daum C."/>
            <person name="Ezra D."/>
            <person name="Gonzalez J."/>
            <person name="Henrissat B."/>
            <person name="Kuo A."/>
            <person name="Liang C."/>
            <person name="Lipzen A."/>
            <person name="Lutzoni F."/>
            <person name="Magnuson J."/>
            <person name="Mondo S."/>
            <person name="Nolan M."/>
            <person name="Ohm R."/>
            <person name="Pangilinan J."/>
            <person name="Park H.-J."/>
            <person name="Ramirez L."/>
            <person name="Alfaro M."/>
            <person name="Sun H."/>
            <person name="Tritt A."/>
            <person name="Yoshinaga Y."/>
            <person name="Zwiers L.-H."/>
            <person name="Turgeon B."/>
            <person name="Goodwin S."/>
            <person name="Spatafora J."/>
            <person name="Crous P."/>
            <person name="Grigoriev I."/>
        </authorList>
    </citation>
    <scope>NUCLEOTIDE SEQUENCE</scope>
    <source>
        <strain evidence="5">CBS 130266</strain>
    </source>
</reference>
<dbReference type="InterPro" id="IPR050216">
    <property type="entry name" value="LRR_domain-containing"/>
</dbReference>
<dbReference type="InterPro" id="IPR032675">
    <property type="entry name" value="LRR_dom_sf"/>
</dbReference>
<keyword evidence="6" id="KW-1185">Reference proteome</keyword>
<accession>A0A9P4TRQ0</accession>
<dbReference type="Pfam" id="PF23598">
    <property type="entry name" value="LRR_14"/>
    <property type="match status" value="1"/>
</dbReference>
<dbReference type="AlphaFoldDB" id="A0A9P4TRQ0"/>
<feature type="compositionally biased region" description="Polar residues" evidence="3">
    <location>
        <begin position="801"/>
        <end position="810"/>
    </location>
</feature>
<evidence type="ECO:0000313" key="6">
    <source>
        <dbReference type="Proteomes" id="UP000800235"/>
    </source>
</evidence>
<feature type="region of interest" description="Disordered" evidence="3">
    <location>
        <begin position="584"/>
        <end position="633"/>
    </location>
</feature>
<dbReference type="SMART" id="SM00369">
    <property type="entry name" value="LRR_TYP"/>
    <property type="match status" value="2"/>
</dbReference>
<organism evidence="5 6">
    <name type="scientific">Tothia fuscella</name>
    <dbReference type="NCBI Taxonomy" id="1048955"/>
    <lineage>
        <taxon>Eukaryota</taxon>
        <taxon>Fungi</taxon>
        <taxon>Dikarya</taxon>
        <taxon>Ascomycota</taxon>
        <taxon>Pezizomycotina</taxon>
        <taxon>Dothideomycetes</taxon>
        <taxon>Pleosporomycetidae</taxon>
        <taxon>Venturiales</taxon>
        <taxon>Cylindrosympodiaceae</taxon>
        <taxon>Tothia</taxon>
    </lineage>
</organism>
<feature type="region of interest" description="Disordered" evidence="3">
    <location>
        <begin position="179"/>
        <end position="202"/>
    </location>
</feature>
<evidence type="ECO:0000256" key="2">
    <source>
        <dbReference type="ARBA" id="ARBA00022737"/>
    </source>
</evidence>
<protein>
    <recommendedName>
        <fullName evidence="4">Disease resistance R13L4/SHOC-2-like LRR domain-containing protein</fullName>
    </recommendedName>
</protein>
<comment type="caution">
    <text evidence="5">The sequence shown here is derived from an EMBL/GenBank/DDBJ whole genome shotgun (WGS) entry which is preliminary data.</text>
</comment>
<feature type="compositionally biased region" description="Polar residues" evidence="3">
    <location>
        <begin position="306"/>
        <end position="318"/>
    </location>
</feature>
<feature type="domain" description="Disease resistance R13L4/SHOC-2-like LRR" evidence="4">
    <location>
        <begin position="94"/>
        <end position="169"/>
    </location>
</feature>
<dbReference type="Gene3D" id="3.80.10.10">
    <property type="entry name" value="Ribonuclease Inhibitor"/>
    <property type="match status" value="1"/>
</dbReference>
<evidence type="ECO:0000313" key="5">
    <source>
        <dbReference type="EMBL" id="KAF2417657.1"/>
    </source>
</evidence>
<evidence type="ECO:0000256" key="3">
    <source>
        <dbReference type="SAM" id="MobiDB-lite"/>
    </source>
</evidence>
<feature type="compositionally biased region" description="Polar residues" evidence="3">
    <location>
        <begin position="329"/>
        <end position="342"/>
    </location>
</feature>
<dbReference type="SUPFAM" id="SSF52075">
    <property type="entry name" value="Outer arm dynein light chain 1"/>
    <property type="match status" value="1"/>
</dbReference>
<feature type="region of interest" description="Disordered" evidence="3">
    <location>
        <begin position="800"/>
        <end position="820"/>
    </location>
</feature>
<keyword evidence="1" id="KW-0433">Leucine-rich repeat</keyword>
<dbReference type="InterPro" id="IPR003591">
    <property type="entry name" value="Leu-rich_rpt_typical-subtyp"/>
</dbReference>